<keyword evidence="9" id="KW-0594">Phospholipid biosynthesis</keyword>
<feature type="transmembrane region" description="Helical" evidence="12">
    <location>
        <begin position="170"/>
        <end position="188"/>
    </location>
</feature>
<accession>A0A1F5T833</accession>
<dbReference type="GO" id="GO:0016020">
    <property type="term" value="C:membrane"/>
    <property type="evidence" value="ECO:0007669"/>
    <property type="project" value="UniProtKB-SubCell"/>
</dbReference>
<evidence type="ECO:0000256" key="2">
    <source>
        <dbReference type="ARBA" id="ARBA00010441"/>
    </source>
</evidence>
<evidence type="ECO:0008006" key="15">
    <source>
        <dbReference type="Google" id="ProtNLM"/>
    </source>
</evidence>
<dbReference type="PANTHER" id="PTHR14269:SF11">
    <property type="entry name" value="CDP-DIACYLGLYCEROL--GLYCEROL-3-PHOSPHATE 3-PHOSPHATIDYLTRANSFERASE"/>
    <property type="match status" value="1"/>
</dbReference>
<reference evidence="13 14" key="1">
    <citation type="journal article" date="2016" name="Nat. Commun.">
        <title>Thousands of microbial genomes shed light on interconnected biogeochemical processes in an aquifer system.</title>
        <authorList>
            <person name="Anantharaman K."/>
            <person name="Brown C.T."/>
            <person name="Hug L.A."/>
            <person name="Sharon I."/>
            <person name="Castelle C.J."/>
            <person name="Probst A.J."/>
            <person name="Thomas B.C."/>
            <person name="Singh A."/>
            <person name="Wilkins M.J."/>
            <person name="Karaoz U."/>
            <person name="Brodie E.L."/>
            <person name="Williams K.H."/>
            <person name="Hubbard S.S."/>
            <person name="Banfield J.F."/>
        </authorList>
    </citation>
    <scope>NUCLEOTIDE SEQUENCE [LARGE SCALE GENOMIC DNA]</scope>
</reference>
<evidence type="ECO:0000256" key="1">
    <source>
        <dbReference type="ARBA" id="ARBA00004141"/>
    </source>
</evidence>
<dbReference type="PIRSF" id="PIRSF000847">
    <property type="entry name" value="Phos_ph_gly_syn"/>
    <property type="match status" value="1"/>
</dbReference>
<evidence type="ECO:0000256" key="3">
    <source>
        <dbReference type="ARBA" id="ARBA00022516"/>
    </source>
</evidence>
<keyword evidence="6 12" id="KW-1133">Transmembrane helix</keyword>
<dbReference type="InterPro" id="IPR000462">
    <property type="entry name" value="CDP-OH_P_trans"/>
</dbReference>
<dbReference type="Proteomes" id="UP000178656">
    <property type="component" value="Unassembled WGS sequence"/>
</dbReference>
<keyword evidence="8 12" id="KW-0472">Membrane</keyword>
<dbReference type="GO" id="GO:0008444">
    <property type="term" value="F:CDP-diacylglycerol-glycerol-3-phosphate 3-phosphatidyltransferase activity"/>
    <property type="evidence" value="ECO:0007669"/>
    <property type="project" value="InterPro"/>
</dbReference>
<evidence type="ECO:0000256" key="10">
    <source>
        <dbReference type="ARBA" id="ARBA00023264"/>
    </source>
</evidence>
<feature type="transmembrane region" description="Helical" evidence="12">
    <location>
        <begin position="85"/>
        <end position="104"/>
    </location>
</feature>
<evidence type="ECO:0000256" key="12">
    <source>
        <dbReference type="SAM" id="Phobius"/>
    </source>
</evidence>
<dbReference type="PROSITE" id="PS00379">
    <property type="entry name" value="CDP_ALCOHOL_P_TRANSF"/>
    <property type="match status" value="1"/>
</dbReference>
<evidence type="ECO:0000256" key="6">
    <source>
        <dbReference type="ARBA" id="ARBA00022989"/>
    </source>
</evidence>
<keyword evidence="7" id="KW-0443">Lipid metabolism</keyword>
<evidence type="ECO:0000256" key="7">
    <source>
        <dbReference type="ARBA" id="ARBA00023098"/>
    </source>
</evidence>
<dbReference type="Pfam" id="PF01066">
    <property type="entry name" value="CDP-OH_P_transf"/>
    <property type="match status" value="1"/>
</dbReference>
<comment type="caution">
    <text evidence="13">The sequence shown here is derived from an EMBL/GenBank/DDBJ whole genome shotgun (WGS) entry which is preliminary data.</text>
</comment>
<dbReference type="PANTHER" id="PTHR14269">
    <property type="entry name" value="CDP-DIACYLGLYCEROL--GLYCEROL-3-PHOSPHATE 3-PHOSPHATIDYLTRANSFERASE-RELATED"/>
    <property type="match status" value="1"/>
</dbReference>
<dbReference type="InterPro" id="IPR048254">
    <property type="entry name" value="CDP_ALCOHOL_P_TRANSF_CS"/>
</dbReference>
<dbReference type="AlphaFoldDB" id="A0A1F5T833"/>
<feature type="transmembrane region" description="Helical" evidence="12">
    <location>
        <begin position="52"/>
        <end position="73"/>
    </location>
</feature>
<evidence type="ECO:0000256" key="11">
    <source>
        <dbReference type="RuleBase" id="RU003750"/>
    </source>
</evidence>
<dbReference type="EMBL" id="MFGM01000057">
    <property type="protein sequence ID" value="OGF35089.1"/>
    <property type="molecule type" value="Genomic_DNA"/>
</dbReference>
<dbReference type="Gene3D" id="1.20.120.1760">
    <property type="match status" value="1"/>
</dbReference>
<name>A0A1F5T833_9BACT</name>
<keyword evidence="10" id="KW-1208">Phospholipid metabolism</keyword>
<evidence type="ECO:0000256" key="5">
    <source>
        <dbReference type="ARBA" id="ARBA00022692"/>
    </source>
</evidence>
<keyword evidence="3" id="KW-0444">Lipid biosynthesis</keyword>
<dbReference type="InterPro" id="IPR043130">
    <property type="entry name" value="CDP-OH_PTrfase_TM_dom"/>
</dbReference>
<comment type="similarity">
    <text evidence="2 11">Belongs to the CDP-alcohol phosphatidyltransferase class-I family.</text>
</comment>
<evidence type="ECO:0000313" key="14">
    <source>
        <dbReference type="Proteomes" id="UP000178656"/>
    </source>
</evidence>
<evidence type="ECO:0000256" key="9">
    <source>
        <dbReference type="ARBA" id="ARBA00023209"/>
    </source>
</evidence>
<keyword evidence="4 11" id="KW-0808">Transferase</keyword>
<organism evidence="13 14">
    <name type="scientific">Candidatus Falkowbacteria bacterium RIFOXYC2_FULL_48_21</name>
    <dbReference type="NCBI Taxonomy" id="1798005"/>
    <lineage>
        <taxon>Bacteria</taxon>
        <taxon>Candidatus Falkowiibacteriota</taxon>
    </lineage>
</organism>
<dbReference type="GO" id="GO:0046474">
    <property type="term" value="P:glycerophospholipid biosynthetic process"/>
    <property type="evidence" value="ECO:0007669"/>
    <property type="project" value="TreeGrafter"/>
</dbReference>
<comment type="subcellular location">
    <subcellularLocation>
        <location evidence="1">Membrane</location>
        <topology evidence="1">Multi-pass membrane protein</topology>
    </subcellularLocation>
</comment>
<protein>
    <recommendedName>
        <fullName evidence="15">CDP-diacylglycerol--glycerol-3-phosphate 3-phosphatidyltransferase</fullName>
    </recommendedName>
</protein>
<keyword evidence="5 12" id="KW-0812">Transmembrane</keyword>
<evidence type="ECO:0000313" key="13">
    <source>
        <dbReference type="EMBL" id="OGF35089.1"/>
    </source>
</evidence>
<dbReference type="InterPro" id="IPR050324">
    <property type="entry name" value="CDP-alcohol_PTase-I"/>
</dbReference>
<gene>
    <name evidence="13" type="ORF">A2482_00990</name>
</gene>
<dbReference type="InterPro" id="IPR004570">
    <property type="entry name" value="Phosphatidylglycerol_P_synth"/>
</dbReference>
<evidence type="ECO:0000256" key="4">
    <source>
        <dbReference type="ARBA" id="ARBA00022679"/>
    </source>
</evidence>
<proteinExistence type="inferred from homology"/>
<evidence type="ECO:0000256" key="8">
    <source>
        <dbReference type="ARBA" id="ARBA00023136"/>
    </source>
</evidence>
<sequence length="192" mass="21503">MEKQGEIVFAPYDRVLKHLLPIVPHKLKPNHLTMVRLVLAPLLIIPLHYDDYIVALVAFVLLAITDMLDGSLARLRNQITDWGKIWDPVADKLLVGVVVVMMLLKVNLSLTILVLSLEAAFILGGVLQKMHEENVDIKANVWGKIKMNLQCFGAGLLMLGFILVEPTLFTLGEVAFYFSLFFAVLSIFKHGI</sequence>